<evidence type="ECO:0000256" key="1">
    <source>
        <dbReference type="ARBA" id="ARBA00004418"/>
    </source>
</evidence>
<evidence type="ECO:0000256" key="5">
    <source>
        <dbReference type="ARBA" id="ARBA00022729"/>
    </source>
</evidence>
<accession>A0A934SUS6</accession>
<evidence type="ECO:0000256" key="2">
    <source>
        <dbReference type="ARBA" id="ARBA00005001"/>
    </source>
</evidence>
<dbReference type="GO" id="GO:0030246">
    <property type="term" value="F:carbohydrate binding"/>
    <property type="evidence" value="ECO:0007669"/>
    <property type="project" value="InterPro"/>
</dbReference>
<dbReference type="InterPro" id="IPR023704">
    <property type="entry name" value="MdoG_OpgG"/>
</dbReference>
<dbReference type="InterPro" id="IPR014438">
    <property type="entry name" value="Glucan_biosyn_MdoG/MdoD"/>
</dbReference>
<feature type="chain" id="PRO_5038192216" description="Glucans biosynthesis protein G" evidence="7">
    <location>
        <begin position="28"/>
        <end position="513"/>
    </location>
</feature>
<feature type="domain" description="Glucan biosynthesis periplasmic MdoG C-terminal" evidence="8">
    <location>
        <begin position="35"/>
        <end position="508"/>
    </location>
</feature>
<proteinExistence type="inferred from homology"/>
<dbReference type="FunFam" id="2.70.98.10:FF:000001">
    <property type="entry name" value="Glucans biosynthesis protein G"/>
    <property type="match status" value="1"/>
</dbReference>
<dbReference type="SUPFAM" id="SSF74650">
    <property type="entry name" value="Galactose mutarotase-like"/>
    <property type="match status" value="1"/>
</dbReference>
<evidence type="ECO:0000256" key="7">
    <source>
        <dbReference type="HAMAP-Rule" id="MF_01069"/>
    </source>
</evidence>
<keyword evidence="10" id="KW-1185">Reference proteome</keyword>
<dbReference type="Gene3D" id="2.60.40.10">
    <property type="entry name" value="Immunoglobulins"/>
    <property type="match status" value="1"/>
</dbReference>
<dbReference type="InterPro" id="IPR014718">
    <property type="entry name" value="GH-type_carb-bd"/>
</dbReference>
<dbReference type="Pfam" id="PF04349">
    <property type="entry name" value="MdoG"/>
    <property type="match status" value="1"/>
</dbReference>
<dbReference type="GO" id="GO:0051274">
    <property type="term" value="P:beta-glucan biosynthetic process"/>
    <property type="evidence" value="ECO:0007669"/>
    <property type="project" value="TreeGrafter"/>
</dbReference>
<comment type="function">
    <text evidence="7">Involved in the biosynthesis of osmoregulated periplasmic glucans (OPGs).</text>
</comment>
<dbReference type="GO" id="GO:0030288">
    <property type="term" value="C:outer membrane-bounded periplasmic space"/>
    <property type="evidence" value="ECO:0007669"/>
    <property type="project" value="TreeGrafter"/>
</dbReference>
<dbReference type="InterPro" id="IPR014756">
    <property type="entry name" value="Ig_E-set"/>
</dbReference>
<keyword evidence="5 7" id="KW-0732">Signal</keyword>
<dbReference type="Gene3D" id="2.70.98.10">
    <property type="match status" value="1"/>
</dbReference>
<reference evidence="9" key="1">
    <citation type="submission" date="2021-01" db="EMBL/GenBank/DDBJ databases">
        <title>Genome sequence of strain Noviherbaspirillum sp. DKR-6.</title>
        <authorList>
            <person name="Chaudhary D.K."/>
        </authorList>
    </citation>
    <scope>NUCLEOTIDE SEQUENCE</scope>
    <source>
        <strain evidence="9">DKR-6</strain>
    </source>
</reference>
<dbReference type="PANTHER" id="PTHR30504">
    <property type="entry name" value="GLUCANS BIOSYNTHESIS PROTEIN"/>
    <property type="match status" value="1"/>
</dbReference>
<evidence type="ECO:0000313" key="9">
    <source>
        <dbReference type="EMBL" id="MBK4733139.1"/>
    </source>
</evidence>
<dbReference type="InterPro" id="IPR007444">
    <property type="entry name" value="Glucan_biosyn_MdoG_C"/>
</dbReference>
<evidence type="ECO:0000259" key="8">
    <source>
        <dbReference type="Pfam" id="PF04349"/>
    </source>
</evidence>
<dbReference type="AlphaFoldDB" id="A0A934SUS6"/>
<sequence length="513" mass="58157" precursor="true">MAEPSLKSPLCLRHAAALALACGTLFAAPAALALSFNDVAMQAKTLSASPYKEPRTNLPKSLQELSYDQYRDIRFDMDHALWRDAKLPFEVAFYHEGRNFNLPVRINEVVGKSVRPVRFDPKLFHYGANRINPKELAGLDFAGFRVHYPINTPKYKDEVLVFLGASYFRAVGKEQRYGLSARGLALDTALNSGEEFPRFTEFWIERPQPKSRELTIYALLDSRRMTGAYRFVLKPGNDTAIDVTARLFPREHVTKVGIAPLTSMFFSGENQRGGADDYRPEVHDSDGLSIESGTGEWIWRPLVNPKKLLVTSYSLSNPSGFGLMQRDRQFSSYEDLESRFELRPSAWVEPLNKWGAGRVELVQIPTPDETNDNIVAYWVPDASPTPGHPYDLEYRLLWQMNREKRPPLAWVTQTRRGHGYVRKADDSIFFNVDFEGPALSKLPDNIKPQAVVSVDGNGKLLETNTMRNDVTGGWRMTVKMQRADAGKPVELRGFLRNDNQTLSETWSYILSPE</sequence>
<dbReference type="SUPFAM" id="SSF81296">
    <property type="entry name" value="E set domains"/>
    <property type="match status" value="1"/>
</dbReference>
<dbReference type="PIRSF" id="PIRSF006281">
    <property type="entry name" value="MdoG"/>
    <property type="match status" value="1"/>
</dbReference>
<evidence type="ECO:0000313" key="10">
    <source>
        <dbReference type="Proteomes" id="UP000622890"/>
    </source>
</evidence>
<evidence type="ECO:0000256" key="3">
    <source>
        <dbReference type="ARBA" id="ARBA00009284"/>
    </source>
</evidence>
<dbReference type="Proteomes" id="UP000622890">
    <property type="component" value="Unassembled WGS sequence"/>
</dbReference>
<dbReference type="InterPro" id="IPR011013">
    <property type="entry name" value="Gal_mutarotase_sf_dom"/>
</dbReference>
<dbReference type="InterPro" id="IPR013783">
    <property type="entry name" value="Ig-like_fold"/>
</dbReference>
<dbReference type="HAMAP" id="MF_01069">
    <property type="entry name" value="MdoG_OpgG"/>
    <property type="match status" value="1"/>
</dbReference>
<gene>
    <name evidence="7" type="primary">opgG</name>
    <name evidence="9" type="ORF">JJB74_00720</name>
</gene>
<comment type="subcellular location">
    <subcellularLocation>
        <location evidence="1 7">Periplasm</location>
    </subcellularLocation>
</comment>
<comment type="similarity">
    <text evidence="3 7">Belongs to the OpgD/OpgG family.</text>
</comment>
<comment type="caution">
    <text evidence="9">The sequence shown here is derived from an EMBL/GenBank/DDBJ whole genome shotgun (WGS) entry which is preliminary data.</text>
</comment>
<organism evidence="9 10">
    <name type="scientific">Noviherbaspirillum pedocola</name>
    <dbReference type="NCBI Taxonomy" id="2801341"/>
    <lineage>
        <taxon>Bacteria</taxon>
        <taxon>Pseudomonadati</taxon>
        <taxon>Pseudomonadota</taxon>
        <taxon>Betaproteobacteria</taxon>
        <taxon>Burkholderiales</taxon>
        <taxon>Oxalobacteraceae</taxon>
        <taxon>Noviherbaspirillum</taxon>
    </lineage>
</organism>
<protein>
    <recommendedName>
        <fullName evidence="4 7">Glucans biosynthesis protein G</fullName>
    </recommendedName>
</protein>
<comment type="pathway">
    <text evidence="2 7">Glycan metabolism; osmoregulated periplasmic glucan (OPG) biosynthesis.</text>
</comment>
<name>A0A934SUS6_9BURK</name>
<dbReference type="EMBL" id="JAEPBG010000001">
    <property type="protein sequence ID" value="MBK4733139.1"/>
    <property type="molecule type" value="Genomic_DNA"/>
</dbReference>
<dbReference type="PANTHER" id="PTHR30504:SF4">
    <property type="entry name" value="GLUCANS BIOSYNTHESIS PROTEIN G"/>
    <property type="match status" value="1"/>
</dbReference>
<dbReference type="GO" id="GO:0003824">
    <property type="term" value="F:catalytic activity"/>
    <property type="evidence" value="ECO:0007669"/>
    <property type="project" value="InterPro"/>
</dbReference>
<feature type="signal peptide" evidence="7">
    <location>
        <begin position="1"/>
        <end position="27"/>
    </location>
</feature>
<evidence type="ECO:0000256" key="4">
    <source>
        <dbReference type="ARBA" id="ARBA00015376"/>
    </source>
</evidence>
<keyword evidence="6 7" id="KW-0574">Periplasm</keyword>
<dbReference type="RefSeq" id="WP_200589658.1">
    <property type="nucleotide sequence ID" value="NZ_JAEPBG010000001.1"/>
</dbReference>
<evidence type="ECO:0000256" key="6">
    <source>
        <dbReference type="ARBA" id="ARBA00022764"/>
    </source>
</evidence>